<dbReference type="Pfam" id="PF00392">
    <property type="entry name" value="GntR"/>
    <property type="match status" value="1"/>
</dbReference>
<keyword evidence="3" id="KW-0804">Transcription</keyword>
<dbReference type="PROSITE" id="PS50949">
    <property type="entry name" value="HTH_GNTR"/>
    <property type="match status" value="1"/>
</dbReference>
<dbReference type="Proteomes" id="UP001205601">
    <property type="component" value="Unassembled WGS sequence"/>
</dbReference>
<evidence type="ECO:0000313" key="6">
    <source>
        <dbReference type="EMBL" id="MCT8331989.1"/>
    </source>
</evidence>
<feature type="region of interest" description="Disordered" evidence="4">
    <location>
        <begin position="293"/>
        <end position="313"/>
    </location>
</feature>
<dbReference type="SUPFAM" id="SSF46785">
    <property type="entry name" value="Winged helix' DNA-binding domain"/>
    <property type="match status" value="1"/>
</dbReference>
<gene>
    <name evidence="6" type="ORF">N5I32_20935</name>
</gene>
<reference evidence="7" key="1">
    <citation type="submission" date="2023-07" db="EMBL/GenBank/DDBJ databases">
        <title>Defluviimonas sediminis sp. nov., isolated from mangrove sediment.</title>
        <authorList>
            <person name="Liu L."/>
            <person name="Li J."/>
            <person name="Huang Y."/>
            <person name="Pan J."/>
            <person name="Li M."/>
        </authorList>
    </citation>
    <scope>NUCLEOTIDE SEQUENCE [LARGE SCALE GENOMIC DNA]</scope>
    <source>
        <strain evidence="7">FT324</strain>
    </source>
</reference>
<dbReference type="InterPro" id="IPR000524">
    <property type="entry name" value="Tscrpt_reg_HTH_GntR"/>
</dbReference>
<keyword evidence="1" id="KW-0805">Transcription regulation</keyword>
<dbReference type="Pfam" id="PF07729">
    <property type="entry name" value="FCD"/>
    <property type="match status" value="1"/>
</dbReference>
<keyword evidence="2" id="KW-0238">DNA-binding</keyword>
<feature type="compositionally biased region" description="Polar residues" evidence="4">
    <location>
        <begin position="302"/>
        <end position="313"/>
    </location>
</feature>
<sequence>MTDTMKHSASDLQLQLARQIAENIISGGLQSGQHLRETELSATLNVSRSPVRAALGLLFSEGLVDKEANRGFFVRAAHDDFLAFLDRLPKTDDEIIKEAIARDWFEGAVPKEMSEGEIRKRYSLGRLTAQRILNSLSDEGIISRLPGYGWQFEPTLNSQDAHDESYDFRMIIEPSGMISQSFELDGPGAEFQEYRHRSILSAEPENWNSAELFRLDADFHLFLANCSQNRYVIQAMQQQNKLRRLLEYNSLLHAGRLRDSCMEHLEILESLVKGDRTRAANSMIIHLQKAKDAGPWGHDASLRQSQSTPIGPK</sequence>
<dbReference type="InterPro" id="IPR011711">
    <property type="entry name" value="GntR_C"/>
</dbReference>
<comment type="caution">
    <text evidence="6">The sequence shown here is derived from an EMBL/GenBank/DDBJ whole genome shotgun (WGS) entry which is preliminary data.</text>
</comment>
<dbReference type="SUPFAM" id="SSF48008">
    <property type="entry name" value="GntR ligand-binding domain-like"/>
    <property type="match status" value="1"/>
</dbReference>
<dbReference type="EMBL" id="JAOCQF010000010">
    <property type="protein sequence ID" value="MCT8331989.1"/>
    <property type="molecule type" value="Genomic_DNA"/>
</dbReference>
<dbReference type="CDD" id="cd07377">
    <property type="entry name" value="WHTH_GntR"/>
    <property type="match status" value="1"/>
</dbReference>
<dbReference type="SMART" id="SM00895">
    <property type="entry name" value="FCD"/>
    <property type="match status" value="1"/>
</dbReference>
<proteinExistence type="predicted"/>
<evidence type="ECO:0000256" key="1">
    <source>
        <dbReference type="ARBA" id="ARBA00023015"/>
    </source>
</evidence>
<evidence type="ECO:0000313" key="7">
    <source>
        <dbReference type="Proteomes" id="UP001205601"/>
    </source>
</evidence>
<dbReference type="InterPro" id="IPR036388">
    <property type="entry name" value="WH-like_DNA-bd_sf"/>
</dbReference>
<name>A0ABT2NSX3_9RHOB</name>
<dbReference type="PANTHER" id="PTHR43537">
    <property type="entry name" value="TRANSCRIPTIONAL REGULATOR, GNTR FAMILY"/>
    <property type="match status" value="1"/>
</dbReference>
<dbReference type="InterPro" id="IPR008920">
    <property type="entry name" value="TF_FadR/GntR_C"/>
</dbReference>
<organism evidence="6 7">
    <name type="scientific">Albidovulum sediminis</name>
    <dbReference type="NCBI Taxonomy" id="3066345"/>
    <lineage>
        <taxon>Bacteria</taxon>
        <taxon>Pseudomonadati</taxon>
        <taxon>Pseudomonadota</taxon>
        <taxon>Alphaproteobacteria</taxon>
        <taxon>Rhodobacterales</taxon>
        <taxon>Paracoccaceae</taxon>
        <taxon>Albidovulum</taxon>
    </lineage>
</organism>
<evidence type="ECO:0000256" key="3">
    <source>
        <dbReference type="ARBA" id="ARBA00023163"/>
    </source>
</evidence>
<evidence type="ECO:0000259" key="5">
    <source>
        <dbReference type="PROSITE" id="PS50949"/>
    </source>
</evidence>
<evidence type="ECO:0000256" key="4">
    <source>
        <dbReference type="SAM" id="MobiDB-lite"/>
    </source>
</evidence>
<dbReference type="InterPro" id="IPR036390">
    <property type="entry name" value="WH_DNA-bd_sf"/>
</dbReference>
<dbReference type="RefSeq" id="WP_261497851.1">
    <property type="nucleotide sequence ID" value="NZ_JAOCQF010000010.1"/>
</dbReference>
<keyword evidence="7" id="KW-1185">Reference proteome</keyword>
<dbReference type="Gene3D" id="1.10.10.10">
    <property type="entry name" value="Winged helix-like DNA-binding domain superfamily/Winged helix DNA-binding domain"/>
    <property type="match status" value="1"/>
</dbReference>
<protein>
    <submittedName>
        <fullName evidence="6">GntR family transcriptional regulator</fullName>
    </submittedName>
</protein>
<dbReference type="SMART" id="SM00345">
    <property type="entry name" value="HTH_GNTR"/>
    <property type="match status" value="1"/>
</dbReference>
<evidence type="ECO:0000256" key="2">
    <source>
        <dbReference type="ARBA" id="ARBA00023125"/>
    </source>
</evidence>
<dbReference type="PANTHER" id="PTHR43537:SF45">
    <property type="entry name" value="GNTR FAMILY REGULATORY PROTEIN"/>
    <property type="match status" value="1"/>
</dbReference>
<accession>A0ABT2NSX3</accession>
<dbReference type="Gene3D" id="1.20.120.530">
    <property type="entry name" value="GntR ligand-binding domain-like"/>
    <property type="match status" value="1"/>
</dbReference>
<feature type="domain" description="HTH gntR-type" evidence="5">
    <location>
        <begin position="10"/>
        <end position="77"/>
    </location>
</feature>